<reference evidence="14" key="2">
    <citation type="submission" date="2010-04" db="EMBL/GenBank/DDBJ databases">
        <authorList>
            <person name="Buell R."/>
            <person name="Hamilton J."/>
            <person name="Hostetler J."/>
        </authorList>
    </citation>
    <scope>NUCLEOTIDE SEQUENCE [LARGE SCALE GENOMIC DNA]</scope>
    <source>
        <strain evidence="14">DAOM:BR144</strain>
    </source>
</reference>
<evidence type="ECO:0000256" key="5">
    <source>
        <dbReference type="ARBA" id="ARBA00022679"/>
    </source>
</evidence>
<sequence length="926" mass="101062">MTMRMPRVWILCACALAGVYLCASGLLRLNEVFTQPSPASPSVPSGSAERAATFDAAAKQGPQYDRLVVVLIDALRADMVLGGDVMYGKAMANGGEDLSANMPYTRGLVTSGQALGYVGHASVPTVTMPRLKAIVTGKAPAFIDILKNFNSVALSEVNLVDLFVAHGHRIVFYGDDTWLKLFPSAFQRSDGTSGFFTRDTVEVDDNVTRHLKDELDPTMQASESQDWDVLVLHYLGLDHVGHLRGPRSTMMVDKLHEMDAIVAQVHASVQQQDALRREKSPSALPSLIVLCSDHGMSEVGNHGGATVEESSALMLFLRGDGHNMKQDSYQQKRKQVDLVPTIASLFGLGIPPYSTGLILDEVVQASALSPGATHYISALLANYDQLYKLAVVKFHASSLTDFDTKYGAAVEALRKLLQQSNKRGNDLEPSHGLKRVIREACGVLQEKIAQSDGSEYNERMIFFGICFLLCSAEVSIRMLYTNRQQEAKRDPVTWILLLGSILQVVSLTSSSSIENEHATAFFLITTALCGCAVKLLKAQVANSRHHESTPMGLALPALVLLVTRILRSRNQVINFGRLNSIQVDSQQPGNEFATDDSVSILSTAPIFEDVIPFEAYFVVISGLVLWKASRFYTKRTLRSHPLAVLGLTLSSFMFTMGMVASLLCKRVGDVEGNSSLFIAYSADDYARAVYTAVALLMCLLVVNCMARVLVVEMILWLLVMLVQREANIPTLGWLCIQLFLLTKTLQRHPSLLANGVALGLFSVWLAQTSFFALGNSHLVTTIDLSQSYHGLSGYTQSIVGLLTFVNVFSGPLLVFVHAQQWIHLVATSPSSSRLNGTSSTQVAPISATRAATAMDAGLALFAYQTLRFAVYTIVVYCMRFHLFIWSVFAPKMLYEVVQTAVVLVVALIVSPATMVSNSCGSNSTRK</sequence>
<dbReference type="InterPro" id="IPR045687">
    <property type="entry name" value="PIGG/GPI7_C"/>
</dbReference>
<keyword evidence="14" id="KW-1185">Reference proteome</keyword>
<dbReference type="Proteomes" id="UP000019132">
    <property type="component" value="Unassembled WGS sequence"/>
</dbReference>
<feature type="transmembrane region" description="Helical" evidence="11">
    <location>
        <begin position="751"/>
        <end position="773"/>
    </location>
</feature>
<dbReference type="InterPro" id="IPR017850">
    <property type="entry name" value="Alkaline_phosphatase_core_sf"/>
</dbReference>
<feature type="transmembrane region" description="Helical" evidence="11">
    <location>
        <begin position="688"/>
        <end position="719"/>
    </location>
</feature>
<dbReference type="InParanoid" id="K3WUI9"/>
<proteinExistence type="inferred from homology"/>
<dbReference type="Pfam" id="PF01663">
    <property type="entry name" value="Phosphodiest"/>
    <property type="match status" value="1"/>
</dbReference>
<evidence type="ECO:0000313" key="14">
    <source>
        <dbReference type="Proteomes" id="UP000019132"/>
    </source>
</evidence>
<evidence type="ECO:0000256" key="2">
    <source>
        <dbReference type="ARBA" id="ARBA00004687"/>
    </source>
</evidence>
<dbReference type="CDD" id="cd16024">
    <property type="entry name" value="GPI_EPT_2"/>
    <property type="match status" value="1"/>
</dbReference>
<dbReference type="EnsemblProtists" id="PYU1_T008636">
    <property type="protein sequence ID" value="PYU1_T008636"/>
    <property type="gene ID" value="PYU1_G008619"/>
</dbReference>
<feature type="transmembrane region" description="Helical" evidence="11">
    <location>
        <begin position="793"/>
        <end position="816"/>
    </location>
</feature>
<comment type="similarity">
    <text evidence="3">Belongs to the PIGG/PIGN/PIGO family. PIGG subfamily.</text>
</comment>
<comment type="subcellular location">
    <subcellularLocation>
        <location evidence="1">Endoplasmic reticulum membrane</location>
        <topology evidence="1">Multi-pass membrane protein</topology>
    </subcellularLocation>
</comment>
<reference evidence="13" key="3">
    <citation type="submission" date="2015-02" db="UniProtKB">
        <authorList>
            <consortium name="EnsemblProtists"/>
        </authorList>
    </citation>
    <scope>IDENTIFICATION</scope>
    <source>
        <strain evidence="13">DAOM BR144</strain>
    </source>
</reference>
<keyword evidence="10" id="KW-0325">Glycoprotein</keyword>
<feature type="transmembrane region" description="Helical" evidence="11">
    <location>
        <begin position="610"/>
        <end position="629"/>
    </location>
</feature>
<feature type="transmembrane region" description="Helical" evidence="11">
    <location>
        <begin position="641"/>
        <end position="668"/>
    </location>
</feature>
<comment type="pathway">
    <text evidence="2">Glycolipid biosynthesis; glycosylphosphatidylinositol-anchor biosynthesis.</text>
</comment>
<evidence type="ECO:0000256" key="11">
    <source>
        <dbReference type="SAM" id="Phobius"/>
    </source>
</evidence>
<evidence type="ECO:0000256" key="1">
    <source>
        <dbReference type="ARBA" id="ARBA00004477"/>
    </source>
</evidence>
<dbReference type="STRING" id="431595.K3WUI9"/>
<dbReference type="PANTHER" id="PTHR23072:SF0">
    <property type="entry name" value="GPI ETHANOLAMINE PHOSPHATE TRANSFERASE 2"/>
    <property type="match status" value="1"/>
</dbReference>
<keyword evidence="9 11" id="KW-0472">Membrane</keyword>
<dbReference type="GO" id="GO:0051267">
    <property type="term" value="F:CP2 mannose-ethanolamine phosphotransferase activity"/>
    <property type="evidence" value="ECO:0007669"/>
    <property type="project" value="TreeGrafter"/>
</dbReference>
<keyword evidence="7" id="KW-0256">Endoplasmic reticulum</keyword>
<dbReference type="InterPro" id="IPR002591">
    <property type="entry name" value="Phosphodiest/P_Trfase"/>
</dbReference>
<dbReference type="UniPathway" id="UPA00196"/>
<feature type="transmembrane region" description="Helical" evidence="11">
    <location>
        <begin position="900"/>
        <end position="920"/>
    </location>
</feature>
<dbReference type="InterPro" id="IPR037674">
    <property type="entry name" value="PIG-G_N"/>
</dbReference>
<evidence type="ECO:0000256" key="10">
    <source>
        <dbReference type="ARBA" id="ARBA00023180"/>
    </source>
</evidence>
<dbReference type="VEuPathDB" id="FungiDB:PYU1_G008619"/>
<dbReference type="Gene3D" id="3.40.720.10">
    <property type="entry name" value="Alkaline Phosphatase, subunit A"/>
    <property type="match status" value="1"/>
</dbReference>
<evidence type="ECO:0000256" key="6">
    <source>
        <dbReference type="ARBA" id="ARBA00022692"/>
    </source>
</evidence>
<dbReference type="HOGENOM" id="CLU_004770_4_0_1"/>
<keyword evidence="4" id="KW-0337">GPI-anchor biosynthesis</keyword>
<dbReference type="EMBL" id="GL376558">
    <property type="status" value="NOT_ANNOTATED_CDS"/>
    <property type="molecule type" value="Genomic_DNA"/>
</dbReference>
<evidence type="ECO:0000256" key="4">
    <source>
        <dbReference type="ARBA" id="ARBA00022502"/>
    </source>
</evidence>
<dbReference type="OMA" id="SWNQTGQ"/>
<evidence type="ECO:0000256" key="9">
    <source>
        <dbReference type="ARBA" id="ARBA00023136"/>
    </source>
</evidence>
<organism evidence="13 14">
    <name type="scientific">Globisporangium ultimum (strain ATCC 200006 / CBS 805.95 / DAOM BR144)</name>
    <name type="common">Pythium ultimum</name>
    <dbReference type="NCBI Taxonomy" id="431595"/>
    <lineage>
        <taxon>Eukaryota</taxon>
        <taxon>Sar</taxon>
        <taxon>Stramenopiles</taxon>
        <taxon>Oomycota</taxon>
        <taxon>Peronosporomycetes</taxon>
        <taxon>Pythiales</taxon>
        <taxon>Pythiaceae</taxon>
        <taxon>Globisporangium</taxon>
    </lineage>
</organism>
<accession>K3WUI9</accession>
<evidence type="ECO:0000313" key="13">
    <source>
        <dbReference type="EnsemblProtists" id="PYU1_T008636"/>
    </source>
</evidence>
<dbReference type="Pfam" id="PF19316">
    <property type="entry name" value="PIGO_PIGG"/>
    <property type="match status" value="1"/>
</dbReference>
<evidence type="ECO:0000256" key="7">
    <source>
        <dbReference type="ARBA" id="ARBA00022824"/>
    </source>
</evidence>
<name>K3WUI9_GLOUD</name>
<keyword evidence="8 11" id="KW-1133">Transmembrane helix</keyword>
<dbReference type="eggNOG" id="KOG2125">
    <property type="taxonomic scope" value="Eukaryota"/>
</dbReference>
<dbReference type="SUPFAM" id="SSF53649">
    <property type="entry name" value="Alkaline phosphatase-like"/>
    <property type="match status" value="1"/>
</dbReference>
<keyword evidence="5" id="KW-0808">Transferase</keyword>
<dbReference type="PANTHER" id="PTHR23072">
    <property type="entry name" value="PHOSPHATIDYLINOSITOL GLYCAN-RELATED"/>
    <property type="match status" value="1"/>
</dbReference>
<evidence type="ECO:0000256" key="8">
    <source>
        <dbReference type="ARBA" id="ARBA00022989"/>
    </source>
</evidence>
<feature type="domain" description="GPI ethanolamine phosphate transferase 2 C-terminal" evidence="12">
    <location>
        <begin position="454"/>
        <end position="908"/>
    </location>
</feature>
<dbReference type="InterPro" id="IPR039527">
    <property type="entry name" value="PIGG/GPI7"/>
</dbReference>
<dbReference type="GO" id="GO:0005789">
    <property type="term" value="C:endoplasmic reticulum membrane"/>
    <property type="evidence" value="ECO:0007669"/>
    <property type="project" value="UniProtKB-SubCell"/>
</dbReference>
<reference evidence="14" key="1">
    <citation type="journal article" date="2010" name="Genome Biol.">
        <title>Genome sequence of the necrotrophic plant pathogen Pythium ultimum reveals original pathogenicity mechanisms and effector repertoire.</title>
        <authorList>
            <person name="Levesque C.A."/>
            <person name="Brouwer H."/>
            <person name="Cano L."/>
            <person name="Hamilton J.P."/>
            <person name="Holt C."/>
            <person name="Huitema E."/>
            <person name="Raffaele S."/>
            <person name="Robideau G.P."/>
            <person name="Thines M."/>
            <person name="Win J."/>
            <person name="Zerillo M.M."/>
            <person name="Beakes G.W."/>
            <person name="Boore J.L."/>
            <person name="Busam D."/>
            <person name="Dumas B."/>
            <person name="Ferriera S."/>
            <person name="Fuerstenberg S.I."/>
            <person name="Gachon C.M."/>
            <person name="Gaulin E."/>
            <person name="Govers F."/>
            <person name="Grenville-Briggs L."/>
            <person name="Horner N."/>
            <person name="Hostetler J."/>
            <person name="Jiang R.H."/>
            <person name="Johnson J."/>
            <person name="Krajaejun T."/>
            <person name="Lin H."/>
            <person name="Meijer H.J."/>
            <person name="Moore B."/>
            <person name="Morris P."/>
            <person name="Phuntmart V."/>
            <person name="Puiu D."/>
            <person name="Shetty J."/>
            <person name="Stajich J.E."/>
            <person name="Tripathy S."/>
            <person name="Wawra S."/>
            <person name="van West P."/>
            <person name="Whitty B.R."/>
            <person name="Coutinho P.M."/>
            <person name="Henrissat B."/>
            <person name="Martin F."/>
            <person name="Thomas P.D."/>
            <person name="Tyler B.M."/>
            <person name="De Vries R.P."/>
            <person name="Kamoun S."/>
            <person name="Yandell M."/>
            <person name="Tisserat N."/>
            <person name="Buell C.R."/>
        </authorList>
    </citation>
    <scope>NUCLEOTIDE SEQUENCE</scope>
    <source>
        <strain evidence="14">DAOM:BR144</strain>
    </source>
</reference>
<keyword evidence="6 11" id="KW-0812">Transmembrane</keyword>
<protein>
    <recommendedName>
        <fullName evidence="12">GPI ethanolamine phosphate transferase 2 C-terminal domain-containing protein</fullName>
    </recommendedName>
</protein>
<dbReference type="AlphaFoldDB" id="K3WUI9"/>
<evidence type="ECO:0000259" key="12">
    <source>
        <dbReference type="Pfam" id="PF19316"/>
    </source>
</evidence>
<evidence type="ECO:0000256" key="3">
    <source>
        <dbReference type="ARBA" id="ARBA00005315"/>
    </source>
</evidence>
<feature type="transmembrane region" description="Helical" evidence="11">
    <location>
        <begin position="868"/>
        <end position="888"/>
    </location>
</feature>
<dbReference type="GO" id="GO:0006506">
    <property type="term" value="P:GPI anchor biosynthetic process"/>
    <property type="evidence" value="ECO:0007669"/>
    <property type="project" value="UniProtKB-UniPathway"/>
</dbReference>